<dbReference type="GO" id="GO:0005829">
    <property type="term" value="C:cytosol"/>
    <property type="evidence" value="ECO:0007669"/>
    <property type="project" value="TreeGrafter"/>
</dbReference>
<organism evidence="7">
    <name type="scientific">marine sediment metagenome</name>
    <dbReference type="NCBI Taxonomy" id="412755"/>
    <lineage>
        <taxon>unclassified sequences</taxon>
        <taxon>metagenomes</taxon>
        <taxon>ecological metagenomes</taxon>
    </lineage>
</organism>
<dbReference type="InterPro" id="IPR007865">
    <property type="entry name" value="Aminopep_P_N"/>
</dbReference>
<accession>A0A0F8YF50</accession>
<dbReference type="Gene3D" id="3.40.350.10">
    <property type="entry name" value="Creatinase/prolidase N-terminal domain"/>
    <property type="match status" value="1"/>
</dbReference>
<dbReference type="SUPFAM" id="SSF53092">
    <property type="entry name" value="Creatinase/prolidase N-terminal domain"/>
    <property type="match status" value="1"/>
</dbReference>
<dbReference type="PANTHER" id="PTHR43226">
    <property type="entry name" value="XAA-PRO AMINOPEPTIDASE 3"/>
    <property type="match status" value="1"/>
</dbReference>
<dbReference type="GO" id="GO:0030145">
    <property type="term" value="F:manganese ion binding"/>
    <property type="evidence" value="ECO:0007669"/>
    <property type="project" value="InterPro"/>
</dbReference>
<keyword evidence="3" id="KW-0479">Metal-binding</keyword>
<dbReference type="InterPro" id="IPR052433">
    <property type="entry name" value="X-Pro_dipept-like"/>
</dbReference>
<comment type="caution">
    <text evidence="7">The sequence shown here is derived from an EMBL/GenBank/DDBJ whole genome shotgun (WGS) entry which is preliminary data.</text>
</comment>
<evidence type="ECO:0000256" key="3">
    <source>
        <dbReference type="ARBA" id="ARBA00022723"/>
    </source>
</evidence>
<reference evidence="7" key="1">
    <citation type="journal article" date="2015" name="Nature">
        <title>Complex archaea that bridge the gap between prokaryotes and eukaryotes.</title>
        <authorList>
            <person name="Spang A."/>
            <person name="Saw J.H."/>
            <person name="Jorgensen S.L."/>
            <person name="Zaremba-Niedzwiedzka K."/>
            <person name="Martijn J."/>
            <person name="Lind A.E."/>
            <person name="van Eijk R."/>
            <person name="Schleper C."/>
            <person name="Guy L."/>
            <person name="Ettema T.J."/>
        </authorList>
    </citation>
    <scope>NUCLEOTIDE SEQUENCE</scope>
</reference>
<evidence type="ECO:0000256" key="1">
    <source>
        <dbReference type="ARBA" id="ARBA00001936"/>
    </source>
</evidence>
<dbReference type="GO" id="GO:0070006">
    <property type="term" value="F:metalloaminopeptidase activity"/>
    <property type="evidence" value="ECO:0007669"/>
    <property type="project" value="InterPro"/>
</dbReference>
<proteinExistence type="inferred from homology"/>
<gene>
    <name evidence="7" type="ORF">LCGC14_2827400</name>
</gene>
<comment type="similarity">
    <text evidence="2">Belongs to the peptidase M24B family.</text>
</comment>
<name>A0A0F8YF50_9ZZZZ</name>
<dbReference type="GO" id="GO:0006508">
    <property type="term" value="P:proteolysis"/>
    <property type="evidence" value="ECO:0007669"/>
    <property type="project" value="TreeGrafter"/>
</dbReference>
<evidence type="ECO:0000313" key="7">
    <source>
        <dbReference type="EMBL" id="KKK80047.1"/>
    </source>
</evidence>
<dbReference type="Gene3D" id="3.90.230.10">
    <property type="entry name" value="Creatinase/methionine aminopeptidase superfamily"/>
    <property type="match status" value="1"/>
</dbReference>
<feature type="non-terminal residue" evidence="7">
    <location>
        <position position="402"/>
    </location>
</feature>
<evidence type="ECO:0000256" key="5">
    <source>
        <dbReference type="ARBA" id="ARBA00023211"/>
    </source>
</evidence>
<dbReference type="AlphaFoldDB" id="A0A0F8YF50"/>
<dbReference type="SMART" id="SM01011">
    <property type="entry name" value="AMP_N"/>
    <property type="match status" value="1"/>
</dbReference>
<keyword evidence="5" id="KW-0464">Manganese</keyword>
<dbReference type="InterPro" id="IPR029149">
    <property type="entry name" value="Creatin/AminoP/Spt16_N"/>
</dbReference>
<dbReference type="Pfam" id="PF05195">
    <property type="entry name" value="AMP_N"/>
    <property type="match status" value="1"/>
</dbReference>
<protein>
    <recommendedName>
        <fullName evidence="6">Aminopeptidase P N-terminal domain-containing protein</fullName>
    </recommendedName>
</protein>
<dbReference type="SUPFAM" id="SSF55920">
    <property type="entry name" value="Creatinase/aminopeptidase"/>
    <property type="match status" value="1"/>
</dbReference>
<evidence type="ECO:0000256" key="2">
    <source>
        <dbReference type="ARBA" id="ARBA00008766"/>
    </source>
</evidence>
<dbReference type="InterPro" id="IPR036005">
    <property type="entry name" value="Creatinase/aminopeptidase-like"/>
</dbReference>
<dbReference type="PANTHER" id="PTHR43226:SF4">
    <property type="entry name" value="XAA-PRO AMINOPEPTIDASE 3"/>
    <property type="match status" value="1"/>
</dbReference>
<dbReference type="InterPro" id="IPR000994">
    <property type="entry name" value="Pept_M24"/>
</dbReference>
<sequence>PDNTYHYRQDSNFLYFFGLDQPGPGGVIDFDSGEDILFGDDVGIDSIIWMGHLPTMKSLGEKVGVKNVQPKKGLADYIRGAVQKGRKVHYLPIYRHDKLLEIEALTGTPHKEVSANPSVELIKGVVALREVKETVEIEETEKAVDISYEMHTTSMKMAYPGIYEKEIAGRIEGIAMSNGTSAAFPIILTTNGQTLHNHYHGNMLEEGRMMVTDAGAETENHYAGDITRTVPVGGKFNQRQKEIYEIVLETINWSTQQVKPGILNREIHLGAAKVIASGLKELGLMKGDIDEAVAAGAHALFFPHGLGHMMGLDVHDMEDLGEDYVGYNETIKRSTQFGTAFLRLGKELQSGYVITIEPGIYFIPVLIDKWRSEGKFADFINYDKAETYKDFGGIRIEDDILV</sequence>
<feature type="domain" description="Aminopeptidase P N-terminal" evidence="6">
    <location>
        <begin position="1"/>
        <end position="99"/>
    </location>
</feature>
<dbReference type="Pfam" id="PF00557">
    <property type="entry name" value="Peptidase_M24"/>
    <property type="match status" value="1"/>
</dbReference>
<dbReference type="EMBL" id="LAZR01053757">
    <property type="protein sequence ID" value="KKK80047.1"/>
    <property type="molecule type" value="Genomic_DNA"/>
</dbReference>
<evidence type="ECO:0000259" key="6">
    <source>
        <dbReference type="SMART" id="SM01011"/>
    </source>
</evidence>
<comment type="cofactor">
    <cofactor evidence="1">
        <name>Mn(2+)</name>
        <dbReference type="ChEBI" id="CHEBI:29035"/>
    </cofactor>
</comment>
<evidence type="ECO:0000256" key="4">
    <source>
        <dbReference type="ARBA" id="ARBA00022801"/>
    </source>
</evidence>
<keyword evidence="4" id="KW-0378">Hydrolase</keyword>
<feature type="non-terminal residue" evidence="7">
    <location>
        <position position="1"/>
    </location>
</feature>